<dbReference type="Gene3D" id="1.20.5.1300">
    <property type="match status" value="1"/>
</dbReference>
<evidence type="ECO:0000256" key="14">
    <source>
        <dbReference type="RuleBase" id="RU004175"/>
    </source>
</evidence>
<feature type="binding site" evidence="8 12">
    <location>
        <position position="418"/>
    </location>
    <ligand>
        <name>substrate</name>
    </ligand>
</feature>
<feature type="binding site" evidence="8 13">
    <location>
        <position position="260"/>
    </location>
    <ligand>
        <name>Zn(2+)</name>
        <dbReference type="ChEBI" id="CHEBI:29105"/>
    </ligand>
</feature>
<keyword evidence="8" id="KW-0028">Amino-acid biosynthesis</keyword>
<evidence type="ECO:0000256" key="9">
    <source>
        <dbReference type="PIRNR" id="PIRNR000099"/>
    </source>
</evidence>
<feature type="binding site" evidence="8 12">
    <location>
        <position position="235"/>
    </location>
    <ligand>
        <name>substrate</name>
    </ligand>
</feature>
<comment type="pathway">
    <text evidence="8">Amino-acid biosynthesis; L-histidine biosynthesis; L-histidine from 5-phospho-alpha-D-ribose 1-diphosphate: step 9/9.</text>
</comment>
<dbReference type="PRINTS" id="PR00083">
    <property type="entry name" value="HOLDHDRGNASE"/>
</dbReference>
<reference evidence="15" key="1">
    <citation type="submission" date="2020-10" db="EMBL/GenBank/DDBJ databases">
        <authorList>
            <person name="Gilroy R."/>
        </authorList>
    </citation>
    <scope>NUCLEOTIDE SEQUENCE</scope>
    <source>
        <strain evidence="15">CHK176-6737</strain>
    </source>
</reference>
<keyword evidence="5 8" id="KW-0862">Zinc</keyword>
<dbReference type="Pfam" id="PF00815">
    <property type="entry name" value="Histidinol_dh"/>
    <property type="match status" value="1"/>
</dbReference>
<dbReference type="GO" id="GO:0051287">
    <property type="term" value="F:NAD binding"/>
    <property type="evidence" value="ECO:0007669"/>
    <property type="project" value="InterPro"/>
</dbReference>
<dbReference type="InterPro" id="IPR012131">
    <property type="entry name" value="Hstdl_DH"/>
</dbReference>
<feature type="binding site" evidence="8 13">
    <location>
        <position position="257"/>
    </location>
    <ligand>
        <name>Zn(2+)</name>
        <dbReference type="ChEBI" id="CHEBI:29105"/>
    </ligand>
</feature>
<dbReference type="InterPro" id="IPR001692">
    <property type="entry name" value="Histidinol_DH_CS"/>
</dbReference>
<dbReference type="SUPFAM" id="SSF53720">
    <property type="entry name" value="ALDH-like"/>
    <property type="match status" value="1"/>
</dbReference>
<evidence type="ECO:0000256" key="11">
    <source>
        <dbReference type="PIRSR" id="PIRSR000099-2"/>
    </source>
</evidence>
<dbReference type="PANTHER" id="PTHR21256">
    <property type="entry name" value="HISTIDINOL DEHYDROGENASE HDH"/>
    <property type="match status" value="1"/>
</dbReference>
<dbReference type="EC" id="1.1.1.23" evidence="3 8"/>
<evidence type="ECO:0000256" key="10">
    <source>
        <dbReference type="PIRSR" id="PIRSR000099-1"/>
    </source>
</evidence>
<feature type="active site" description="Proton acceptor" evidence="8 10">
    <location>
        <position position="326"/>
    </location>
</feature>
<evidence type="ECO:0000256" key="1">
    <source>
        <dbReference type="ARBA" id="ARBA00003850"/>
    </source>
</evidence>
<dbReference type="GO" id="GO:0004399">
    <property type="term" value="F:histidinol dehydrogenase activity"/>
    <property type="evidence" value="ECO:0007669"/>
    <property type="project" value="UniProtKB-UniRule"/>
</dbReference>
<feature type="binding site" evidence="8 13">
    <location>
        <position position="418"/>
    </location>
    <ligand>
        <name>Zn(2+)</name>
        <dbReference type="ChEBI" id="CHEBI:29105"/>
    </ligand>
</feature>
<comment type="caution">
    <text evidence="15">The sequence shown here is derived from an EMBL/GenBank/DDBJ whole genome shotgun (WGS) entry which is preliminary data.</text>
</comment>
<evidence type="ECO:0000256" key="6">
    <source>
        <dbReference type="ARBA" id="ARBA00023002"/>
    </source>
</evidence>
<dbReference type="Proteomes" id="UP000824125">
    <property type="component" value="Unassembled WGS sequence"/>
</dbReference>
<accession>A0A9D1MT89</accession>
<evidence type="ECO:0000256" key="12">
    <source>
        <dbReference type="PIRSR" id="PIRSR000099-3"/>
    </source>
</evidence>
<dbReference type="PIRSF" id="PIRSF000099">
    <property type="entry name" value="Histidinol_dh"/>
    <property type="match status" value="1"/>
</dbReference>
<dbReference type="PROSITE" id="PS00611">
    <property type="entry name" value="HISOL_DEHYDROGENASE"/>
    <property type="match status" value="1"/>
</dbReference>
<dbReference type="AlphaFoldDB" id="A0A9D1MT89"/>
<comment type="similarity">
    <text evidence="2 8 9 14">Belongs to the histidinol dehydrogenase family.</text>
</comment>
<protein>
    <recommendedName>
        <fullName evidence="3 8">Histidinol dehydrogenase</fullName>
        <shortName evidence="8">HDH</shortName>
        <ecNumber evidence="3 8">1.1.1.23</ecNumber>
    </recommendedName>
</protein>
<gene>
    <name evidence="8 15" type="primary">hisD</name>
    <name evidence="15" type="ORF">IAD23_01080</name>
</gene>
<keyword evidence="6 8" id="KW-0560">Oxidoreductase</keyword>
<dbReference type="EMBL" id="DVNM01000005">
    <property type="protein sequence ID" value="HIU68535.1"/>
    <property type="molecule type" value="Genomic_DNA"/>
</dbReference>
<dbReference type="InterPro" id="IPR016161">
    <property type="entry name" value="Ald_DH/histidinol_DH"/>
</dbReference>
<dbReference type="GO" id="GO:0005829">
    <property type="term" value="C:cytosol"/>
    <property type="evidence" value="ECO:0007669"/>
    <property type="project" value="TreeGrafter"/>
</dbReference>
<evidence type="ECO:0000256" key="3">
    <source>
        <dbReference type="ARBA" id="ARBA00012965"/>
    </source>
</evidence>
<evidence type="ECO:0000313" key="16">
    <source>
        <dbReference type="Proteomes" id="UP000824125"/>
    </source>
</evidence>
<feature type="binding site" evidence="8 12">
    <location>
        <position position="413"/>
    </location>
    <ligand>
        <name>substrate</name>
    </ligand>
</feature>
<dbReference type="PANTHER" id="PTHR21256:SF2">
    <property type="entry name" value="HISTIDINE BIOSYNTHESIS TRIFUNCTIONAL PROTEIN"/>
    <property type="match status" value="1"/>
</dbReference>
<feature type="binding site" evidence="8 12">
    <location>
        <position position="326"/>
    </location>
    <ligand>
        <name>substrate</name>
    </ligand>
</feature>
<feature type="active site" description="Proton acceptor" evidence="8 10">
    <location>
        <position position="325"/>
    </location>
</feature>
<feature type="binding site" evidence="8 11">
    <location>
        <position position="212"/>
    </location>
    <ligand>
        <name>NAD(+)</name>
        <dbReference type="ChEBI" id="CHEBI:57540"/>
    </ligand>
</feature>
<dbReference type="NCBIfam" id="TIGR00069">
    <property type="entry name" value="hisD"/>
    <property type="match status" value="1"/>
</dbReference>
<evidence type="ECO:0000256" key="7">
    <source>
        <dbReference type="ARBA" id="ARBA00049489"/>
    </source>
</evidence>
<organism evidence="15 16">
    <name type="scientific">Candidatus Scybalenecus merdavium</name>
    <dbReference type="NCBI Taxonomy" id="2840939"/>
    <lineage>
        <taxon>Bacteria</taxon>
        <taxon>Bacillati</taxon>
        <taxon>Bacillota</taxon>
        <taxon>Clostridia</taxon>
        <taxon>Eubacteriales</taxon>
        <taxon>Oscillospiraceae</taxon>
        <taxon>Oscillospiraceae incertae sedis</taxon>
        <taxon>Candidatus Scybalenecus</taxon>
    </lineage>
</organism>
<keyword evidence="8 11" id="KW-0520">NAD</keyword>
<sequence length="427" mass="46654">MKIIKANGKNEYELLRQLKARSSETDQKVTDVVNDIIANVRRFGDEAVREYTMRFDGRLPKQTVLEKDDLAVYLDEADESFKQALLHAAENIRDFHARQVQQSWMTTKKSGVVLGQRIRGLHRVGIYVPGGTAAYPSSVLMNAIPAKIAGVGEIVMVTPPGKDGQPNPAIMAAAAVAGVDRVFQIGGAQAVAALAYGTDTVPKVDKIVGPGNIFVATAKRLLYGTVDIDMIAGPSEILIVADETAQAPFLAADLMSQAEHDPMASAVLITTSENLARATVREIERQVKYLERQEIIERSLNDYGQIIVCDTIRQALAFADEFAPEHLELCVENPLFYVGLVDNAGSVFLGNYSPEPLGDYYAGPNHVLPTSGTARYFSPLSVDSFLKKSSFIYYTGEELSKARRDIQCLAEAEGLTAHANSIKVRFE</sequence>
<proteinExistence type="inferred from homology"/>
<reference evidence="15" key="2">
    <citation type="journal article" date="2021" name="PeerJ">
        <title>Extensive microbial diversity within the chicken gut microbiome revealed by metagenomics and culture.</title>
        <authorList>
            <person name="Gilroy R."/>
            <person name="Ravi A."/>
            <person name="Getino M."/>
            <person name="Pursley I."/>
            <person name="Horton D.L."/>
            <person name="Alikhan N.F."/>
            <person name="Baker D."/>
            <person name="Gharbi K."/>
            <person name="Hall N."/>
            <person name="Watson M."/>
            <person name="Adriaenssens E.M."/>
            <person name="Foster-Nyarko E."/>
            <person name="Jarju S."/>
            <person name="Secka A."/>
            <person name="Antonio M."/>
            <person name="Oren A."/>
            <person name="Chaudhuri R.R."/>
            <person name="La Ragione R."/>
            <person name="Hildebrand F."/>
            <person name="Pallen M.J."/>
        </authorList>
    </citation>
    <scope>NUCLEOTIDE SEQUENCE</scope>
    <source>
        <strain evidence="15">CHK176-6737</strain>
    </source>
</reference>
<evidence type="ECO:0000256" key="2">
    <source>
        <dbReference type="ARBA" id="ARBA00010178"/>
    </source>
</evidence>
<evidence type="ECO:0000256" key="5">
    <source>
        <dbReference type="ARBA" id="ARBA00022833"/>
    </source>
</evidence>
<feature type="binding site" evidence="8 11">
    <location>
        <position position="127"/>
    </location>
    <ligand>
        <name>NAD(+)</name>
        <dbReference type="ChEBI" id="CHEBI:57540"/>
    </ligand>
</feature>
<feature type="binding site" evidence="8 11">
    <location>
        <position position="189"/>
    </location>
    <ligand>
        <name>NAD(+)</name>
        <dbReference type="ChEBI" id="CHEBI:57540"/>
    </ligand>
</feature>
<feature type="binding site" evidence="8 13">
    <location>
        <position position="359"/>
    </location>
    <ligand>
        <name>Zn(2+)</name>
        <dbReference type="ChEBI" id="CHEBI:29105"/>
    </ligand>
</feature>
<evidence type="ECO:0000313" key="15">
    <source>
        <dbReference type="EMBL" id="HIU68535.1"/>
    </source>
</evidence>
<keyword evidence="4 8" id="KW-0479">Metal-binding</keyword>
<comment type="catalytic activity">
    <reaction evidence="7 8">
        <text>L-histidinol + 2 NAD(+) + H2O = L-histidine + 2 NADH + 3 H(+)</text>
        <dbReference type="Rhea" id="RHEA:20641"/>
        <dbReference type="ChEBI" id="CHEBI:15377"/>
        <dbReference type="ChEBI" id="CHEBI:15378"/>
        <dbReference type="ChEBI" id="CHEBI:57540"/>
        <dbReference type="ChEBI" id="CHEBI:57595"/>
        <dbReference type="ChEBI" id="CHEBI:57699"/>
        <dbReference type="ChEBI" id="CHEBI:57945"/>
        <dbReference type="EC" id="1.1.1.23"/>
    </reaction>
</comment>
<dbReference type="GO" id="GO:0000105">
    <property type="term" value="P:L-histidine biosynthetic process"/>
    <property type="evidence" value="ECO:0007669"/>
    <property type="project" value="UniProtKB-UniRule"/>
</dbReference>
<dbReference type="FunFam" id="3.40.50.1980:FF:000001">
    <property type="entry name" value="Histidinol dehydrogenase"/>
    <property type="match status" value="1"/>
</dbReference>
<feature type="binding site" evidence="8 12">
    <location>
        <position position="257"/>
    </location>
    <ligand>
        <name>substrate</name>
    </ligand>
</feature>
<evidence type="ECO:0000256" key="13">
    <source>
        <dbReference type="PIRSR" id="PIRSR000099-4"/>
    </source>
</evidence>
<dbReference type="GO" id="GO:0008270">
    <property type="term" value="F:zinc ion binding"/>
    <property type="evidence" value="ECO:0007669"/>
    <property type="project" value="UniProtKB-UniRule"/>
</dbReference>
<comment type="cofactor">
    <cofactor evidence="8 13">
        <name>Zn(2+)</name>
        <dbReference type="ChEBI" id="CHEBI:29105"/>
    </cofactor>
    <text evidence="8 13">Binds 1 zinc ion per subunit.</text>
</comment>
<comment type="function">
    <text evidence="1 8">Catalyzes the sequential NAD-dependent oxidations of L-histidinol to L-histidinaldehyde and then to L-histidine.</text>
</comment>
<dbReference type="Gene3D" id="3.40.50.1980">
    <property type="entry name" value="Nitrogenase molybdenum iron protein domain"/>
    <property type="match status" value="2"/>
</dbReference>
<evidence type="ECO:0000256" key="8">
    <source>
        <dbReference type="HAMAP-Rule" id="MF_01024"/>
    </source>
</evidence>
<feature type="binding site" evidence="8 12">
    <location>
        <position position="260"/>
    </location>
    <ligand>
        <name>substrate</name>
    </ligand>
</feature>
<keyword evidence="8" id="KW-0368">Histidine biosynthesis</keyword>
<dbReference type="HAMAP" id="MF_01024">
    <property type="entry name" value="HisD"/>
    <property type="match status" value="1"/>
</dbReference>
<evidence type="ECO:0000256" key="4">
    <source>
        <dbReference type="ARBA" id="ARBA00022723"/>
    </source>
</evidence>
<dbReference type="CDD" id="cd06572">
    <property type="entry name" value="Histidinol_dh"/>
    <property type="match status" value="1"/>
</dbReference>
<dbReference type="InterPro" id="IPR022695">
    <property type="entry name" value="Histidinol_DH_monofunct"/>
</dbReference>
<dbReference type="FunFam" id="3.40.50.1980:FF:000026">
    <property type="entry name" value="Histidinol dehydrogenase"/>
    <property type="match status" value="1"/>
</dbReference>
<name>A0A9D1MT89_9FIRM</name>
<feature type="binding site" evidence="8 12">
    <location>
        <position position="359"/>
    </location>
    <ligand>
        <name>substrate</name>
    </ligand>
</feature>